<evidence type="ECO:0000313" key="1">
    <source>
        <dbReference type="EMBL" id="MCG5441129.1"/>
    </source>
</evidence>
<reference evidence="1 2" key="1">
    <citation type="submission" date="2022-01" db="EMBL/GenBank/DDBJ databases">
        <authorList>
            <person name="Riesco R."/>
            <person name="Trujillo M.E."/>
        </authorList>
    </citation>
    <scope>NUCLEOTIDE SEQUENCE [LARGE SCALE GENOMIC DNA]</scope>
    <source>
        <strain evidence="1 2">NIE79</strain>
    </source>
</reference>
<dbReference type="Proteomes" id="UP001201629">
    <property type="component" value="Unassembled WGS sequence"/>
</dbReference>
<proteinExistence type="predicted"/>
<comment type="caution">
    <text evidence="1">The sequence shown here is derived from an EMBL/GenBank/DDBJ whole genome shotgun (WGS) entry which is preliminary data.</text>
</comment>
<accession>A0ABS9MTW4</accession>
<name>A0ABS9MTW4_9ACTN</name>
<dbReference type="EMBL" id="JAKKFD010000001">
    <property type="protein sequence ID" value="MCG5441129.1"/>
    <property type="molecule type" value="Genomic_DNA"/>
</dbReference>
<evidence type="ECO:0000313" key="2">
    <source>
        <dbReference type="Proteomes" id="UP001201629"/>
    </source>
</evidence>
<dbReference type="RefSeq" id="WP_238676575.1">
    <property type="nucleotide sequence ID" value="NZ_JAKKFD010000001.1"/>
</dbReference>
<keyword evidence="2" id="KW-1185">Reference proteome</keyword>
<protein>
    <submittedName>
        <fullName evidence="1">Uncharacterized protein</fullName>
    </submittedName>
</protein>
<sequence>MHAEAALWADPQRSGHEDVHIVSEARGVLDAVQVGGGRAADHYSGR</sequence>
<gene>
    <name evidence="1" type="ORF">NIE79_000062</name>
</gene>
<organism evidence="1 2">
    <name type="scientific">Micromonospora trifolii</name>
    <dbReference type="NCBI Taxonomy" id="2911208"/>
    <lineage>
        <taxon>Bacteria</taxon>
        <taxon>Bacillati</taxon>
        <taxon>Actinomycetota</taxon>
        <taxon>Actinomycetes</taxon>
        <taxon>Micromonosporales</taxon>
        <taxon>Micromonosporaceae</taxon>
        <taxon>Micromonospora</taxon>
    </lineage>
</organism>